<comment type="caution">
    <text evidence="2">The sequence shown here is derived from an EMBL/GenBank/DDBJ whole genome shotgun (WGS) entry which is preliminary data.</text>
</comment>
<keyword evidence="1" id="KW-0472">Membrane</keyword>
<protein>
    <recommendedName>
        <fullName evidence="4">DUF1850 domain-containing protein</fullName>
    </recommendedName>
</protein>
<gene>
    <name evidence="2" type="ORF">HMPREF2130_03820</name>
</gene>
<keyword evidence="1" id="KW-1133">Transmembrane helix</keyword>
<keyword evidence="1" id="KW-0812">Transmembrane</keyword>
<dbReference type="eggNOG" id="COG4729">
    <property type="taxonomic scope" value="Bacteria"/>
</dbReference>
<dbReference type="AlphaFoldDB" id="A0A095ZA95"/>
<dbReference type="InterPro" id="IPR015001">
    <property type="entry name" value="DUF1850"/>
</dbReference>
<sequence>MQQIVFRKKQTFIGIVIILLVIFTALVIIRALSHQLVLVFSDRKTQKIEALLPIEPGNRFSIIFVHSIHHKDVVEIYRVNEQNEIEQTDIIFEEFGIGMPSNAPPGALFVTENGKYHIKNLNLIMPSMIIRNGKTVSKHRLLWFDKNDKAHQVYFNQYFKPGAWLEIKVKNLPRYYLWKEPLIHDSKVSKQTH</sequence>
<dbReference type="EMBL" id="JRNI01000015">
    <property type="protein sequence ID" value="KGF31251.1"/>
    <property type="molecule type" value="Genomic_DNA"/>
</dbReference>
<dbReference type="Proteomes" id="UP000029629">
    <property type="component" value="Unassembled WGS sequence"/>
</dbReference>
<evidence type="ECO:0000256" key="1">
    <source>
        <dbReference type="SAM" id="Phobius"/>
    </source>
</evidence>
<name>A0A095ZA95_9BURK</name>
<feature type="transmembrane region" description="Helical" evidence="1">
    <location>
        <begin position="12"/>
        <end position="32"/>
    </location>
</feature>
<dbReference type="OrthoDB" id="7345320at2"/>
<proteinExistence type="predicted"/>
<evidence type="ECO:0000313" key="3">
    <source>
        <dbReference type="Proteomes" id="UP000029629"/>
    </source>
</evidence>
<dbReference type="RefSeq" id="WP_018026215.1">
    <property type="nucleotide sequence ID" value="NZ_JRNI01000015.1"/>
</dbReference>
<evidence type="ECO:0000313" key="2">
    <source>
        <dbReference type="EMBL" id="KGF31251.1"/>
    </source>
</evidence>
<dbReference type="Pfam" id="PF08905">
    <property type="entry name" value="DUF1850"/>
    <property type="match status" value="1"/>
</dbReference>
<organism evidence="2 3">
    <name type="scientific">Oligella urethralis DNF00040</name>
    <dbReference type="NCBI Taxonomy" id="1401065"/>
    <lineage>
        <taxon>Bacteria</taxon>
        <taxon>Pseudomonadati</taxon>
        <taxon>Pseudomonadota</taxon>
        <taxon>Betaproteobacteria</taxon>
        <taxon>Burkholderiales</taxon>
        <taxon>Alcaligenaceae</taxon>
        <taxon>Oligella</taxon>
    </lineage>
</organism>
<accession>A0A095ZA95</accession>
<keyword evidence="3" id="KW-1185">Reference proteome</keyword>
<reference evidence="2 3" key="1">
    <citation type="submission" date="2014-07" db="EMBL/GenBank/DDBJ databases">
        <authorList>
            <person name="McCorrison J."/>
            <person name="Sanka R."/>
            <person name="Torralba M."/>
            <person name="Gillis M."/>
            <person name="Haft D.H."/>
            <person name="Methe B."/>
            <person name="Sutton G."/>
            <person name="Nelson K.E."/>
        </authorList>
    </citation>
    <scope>NUCLEOTIDE SEQUENCE [LARGE SCALE GENOMIC DNA]</scope>
    <source>
        <strain evidence="2 3">DNF00040</strain>
    </source>
</reference>
<dbReference type="GeneID" id="93427695"/>
<evidence type="ECO:0008006" key="4">
    <source>
        <dbReference type="Google" id="ProtNLM"/>
    </source>
</evidence>